<sequence length="802" mass="85424">MVLIDLQKVLSTLGLVSSLAKPVPLIGSVAGGLLDSAGSVVNSTAGSGTGTLNGLLGGGAGLIAAANVNGNATYLTAATMSDDNSTTTATSSSDNNSNSTFSSASSTDDGSNQDSYASAADACAVTPYTPPSPVLLESFAQYDANQALIYRYRQQQSVNLGSWFVQEQWMNPSLFKCASGNKQAEFDVANGWGSVDNARQVLERHWDEWITESDFQYLASIGINTVRLPIGYWSLGPVYCQGTAFESVSAAYVNSWPRVVRSINWAAKYGLGVLVDLHGAPGSQNAQGHSGVSDGQQNLFNNPTNIQLTINILTYLTQQLVKVNNVVGIQILNEPSNVDSLPAFYSQVITTLRQVSPEAAAFPFYINDAFDMNRFADYVSTRPDFVVLDHHSYFVFGDAASQNTPVPQLTSSLRPGQGSLSQQMIGAAAEERRNIVIDEFSCALSEQALAASSDPVADRRAFCTGQMESYTNATAGYSFWSYKTEGCPSDVNWCFTSAVGNTLPSTFFSYPNTTIQAINGGSPSSQSSDATSGNDGSNSDTSFLSFGTSSPSDGSEYTPPTTDDWLAAIGASDPEFDQVTEALATTEYDLIPPTSQDPPASDSGMISTWTDPTTTTSASSSSAPSPTVLYTASADDVAQAAYAATPFINTETVPSSRMQLGNQGAKRRRSLSLTSLPQRAFLLSSSLGSHRFVARHHRATARKHSKAVRRDNNDESSIVYTPEQAAIAKGYSDGWKAAKTFAAFDNSRLGFTGQFISDALAAMDNKIVSGDEQFYRTWFMKGLADGEVQVIKLLAMQAAGPQ</sequence>
<dbReference type="KEGG" id="ksn:43588182"/>
<evidence type="ECO:0000256" key="1">
    <source>
        <dbReference type="ARBA" id="ARBA00005641"/>
    </source>
</evidence>
<dbReference type="GO" id="GO:0009251">
    <property type="term" value="P:glucan catabolic process"/>
    <property type="evidence" value="ECO:0007669"/>
    <property type="project" value="TreeGrafter"/>
</dbReference>
<dbReference type="InterPro" id="IPR001547">
    <property type="entry name" value="Glyco_hydro_5"/>
</dbReference>
<feature type="region of interest" description="Disordered" evidence="4">
    <location>
        <begin position="518"/>
        <end position="567"/>
    </location>
</feature>
<keyword evidence="2" id="KW-0378">Hydrolase</keyword>
<dbReference type="GO" id="GO:0009986">
    <property type="term" value="C:cell surface"/>
    <property type="evidence" value="ECO:0007669"/>
    <property type="project" value="TreeGrafter"/>
</dbReference>
<feature type="region of interest" description="Disordered" evidence="4">
    <location>
        <begin position="587"/>
        <end position="625"/>
    </location>
</feature>
<evidence type="ECO:0000256" key="2">
    <source>
        <dbReference type="ARBA" id="ARBA00022801"/>
    </source>
</evidence>
<dbReference type="OrthoDB" id="1887033at2759"/>
<gene>
    <name evidence="5" type="ORF">CI109_104207</name>
</gene>
<dbReference type="Proteomes" id="UP000322225">
    <property type="component" value="Chromosome 7"/>
</dbReference>
<evidence type="ECO:0000256" key="3">
    <source>
        <dbReference type="ARBA" id="ARBA00023295"/>
    </source>
</evidence>
<dbReference type="SUPFAM" id="SSF51445">
    <property type="entry name" value="(Trans)glycosidases"/>
    <property type="match status" value="1"/>
</dbReference>
<dbReference type="InterPro" id="IPR050386">
    <property type="entry name" value="Glycosyl_hydrolase_5"/>
</dbReference>
<feature type="region of interest" description="Disordered" evidence="4">
    <location>
        <begin position="82"/>
        <end position="113"/>
    </location>
</feature>
<dbReference type="Gene3D" id="3.20.20.80">
    <property type="entry name" value="Glycosidases"/>
    <property type="match status" value="1"/>
</dbReference>
<dbReference type="AlphaFoldDB" id="A0A5M6C5G6"/>
<evidence type="ECO:0000313" key="5">
    <source>
        <dbReference type="EMBL" id="WWD19743.1"/>
    </source>
</evidence>
<organism evidence="5 6">
    <name type="scientific">Kwoniella shandongensis</name>
    <dbReference type="NCBI Taxonomy" id="1734106"/>
    <lineage>
        <taxon>Eukaryota</taxon>
        <taxon>Fungi</taxon>
        <taxon>Dikarya</taxon>
        <taxon>Basidiomycota</taxon>
        <taxon>Agaricomycotina</taxon>
        <taxon>Tremellomycetes</taxon>
        <taxon>Tremellales</taxon>
        <taxon>Cryptococcaceae</taxon>
        <taxon>Kwoniella</taxon>
    </lineage>
</organism>
<dbReference type="GO" id="GO:0046557">
    <property type="term" value="F:glucan endo-1,6-beta-glucosidase activity"/>
    <property type="evidence" value="ECO:0007669"/>
    <property type="project" value="TreeGrafter"/>
</dbReference>
<dbReference type="EMBL" id="CP144057">
    <property type="protein sequence ID" value="WWD19743.1"/>
    <property type="molecule type" value="Genomic_DNA"/>
</dbReference>
<dbReference type="GeneID" id="43588182"/>
<reference evidence="5" key="1">
    <citation type="submission" date="2017-08" db="EMBL/GenBank/DDBJ databases">
        <authorList>
            <person name="Cuomo C."/>
            <person name="Billmyre B."/>
            <person name="Heitman J."/>
        </authorList>
    </citation>
    <scope>NUCLEOTIDE SEQUENCE</scope>
    <source>
        <strain evidence="5">CBS 12478</strain>
    </source>
</reference>
<evidence type="ECO:0000313" key="6">
    <source>
        <dbReference type="Proteomes" id="UP000322225"/>
    </source>
</evidence>
<dbReference type="PANTHER" id="PTHR31297">
    <property type="entry name" value="GLUCAN ENDO-1,6-BETA-GLUCOSIDASE B"/>
    <property type="match status" value="1"/>
</dbReference>
<keyword evidence="3" id="KW-0326">Glycosidase</keyword>
<reference evidence="5" key="2">
    <citation type="submission" date="2024-01" db="EMBL/GenBank/DDBJ databases">
        <title>Comparative genomics of Cryptococcus and Kwoniella reveals pathogenesis evolution and contrasting modes of karyotype evolution via chromosome fusion or intercentromeric recombination.</title>
        <authorList>
            <person name="Coelho M.A."/>
            <person name="David-Palma M."/>
            <person name="Shea T."/>
            <person name="Bowers K."/>
            <person name="McGinley-Smith S."/>
            <person name="Mohammad A.W."/>
            <person name="Gnirke A."/>
            <person name="Yurkov A.M."/>
            <person name="Nowrousian M."/>
            <person name="Sun S."/>
            <person name="Cuomo C.A."/>
            <person name="Heitman J."/>
        </authorList>
    </citation>
    <scope>NUCLEOTIDE SEQUENCE</scope>
    <source>
        <strain evidence="5">CBS 12478</strain>
    </source>
</reference>
<feature type="compositionally biased region" description="Polar residues" evidence="4">
    <location>
        <begin position="518"/>
        <end position="561"/>
    </location>
</feature>
<feature type="compositionally biased region" description="Low complexity" evidence="4">
    <location>
        <begin position="607"/>
        <end position="625"/>
    </location>
</feature>
<dbReference type="InterPro" id="IPR017853">
    <property type="entry name" value="GH"/>
</dbReference>
<evidence type="ECO:0000256" key="4">
    <source>
        <dbReference type="SAM" id="MobiDB-lite"/>
    </source>
</evidence>
<dbReference type="GO" id="GO:0005576">
    <property type="term" value="C:extracellular region"/>
    <property type="evidence" value="ECO:0007669"/>
    <property type="project" value="TreeGrafter"/>
</dbReference>
<proteinExistence type="inferred from homology"/>
<dbReference type="PANTHER" id="PTHR31297:SF43">
    <property type="entry name" value="GLUCAN 1,3-BETA-GLUCOSIDASE 3"/>
    <property type="match status" value="1"/>
</dbReference>
<dbReference type="RefSeq" id="XP_031861653.1">
    <property type="nucleotide sequence ID" value="XM_032004051.1"/>
</dbReference>
<dbReference type="Pfam" id="PF00150">
    <property type="entry name" value="Cellulase"/>
    <property type="match status" value="1"/>
</dbReference>
<name>A0A5M6C5G6_9TREE</name>
<feature type="compositionally biased region" description="Low complexity" evidence="4">
    <location>
        <begin position="82"/>
        <end position="112"/>
    </location>
</feature>
<comment type="similarity">
    <text evidence="1">Belongs to the glycosyl hydrolase 5 (cellulase A) family.</text>
</comment>
<accession>A0A5M6C5G6</accession>
<protein>
    <submittedName>
        <fullName evidence="5">Uncharacterized protein</fullName>
    </submittedName>
</protein>
<keyword evidence="6" id="KW-1185">Reference proteome</keyword>